<dbReference type="PANTHER" id="PTHR46033:SF1">
    <property type="entry name" value="PROTEIN MAIN-LIKE 2"/>
    <property type="match status" value="1"/>
</dbReference>
<evidence type="ECO:0008006" key="3">
    <source>
        <dbReference type="Google" id="ProtNLM"/>
    </source>
</evidence>
<keyword evidence="2" id="KW-1185">Reference proteome</keyword>
<evidence type="ECO:0000313" key="2">
    <source>
        <dbReference type="Proteomes" id="UP001341840"/>
    </source>
</evidence>
<reference evidence="1 2" key="1">
    <citation type="journal article" date="2023" name="Plants (Basel)">
        <title>Bridging the Gap: Combining Genomics and Transcriptomics Approaches to Understand Stylosanthes scabra, an Orphan Legume from the Brazilian Caatinga.</title>
        <authorList>
            <person name="Ferreira-Neto J.R.C."/>
            <person name="da Silva M.D."/>
            <person name="Binneck E."/>
            <person name="de Melo N.F."/>
            <person name="da Silva R.H."/>
            <person name="de Melo A.L.T.M."/>
            <person name="Pandolfi V."/>
            <person name="Bustamante F.O."/>
            <person name="Brasileiro-Vidal A.C."/>
            <person name="Benko-Iseppon A.M."/>
        </authorList>
    </citation>
    <scope>NUCLEOTIDE SEQUENCE [LARGE SCALE GENOMIC DNA]</scope>
    <source>
        <tissue evidence="1">Leaves</tissue>
    </source>
</reference>
<comment type="caution">
    <text evidence="1">The sequence shown here is derived from an EMBL/GenBank/DDBJ whole genome shotgun (WGS) entry which is preliminary data.</text>
</comment>
<accession>A0ABU6X6P1</accession>
<gene>
    <name evidence="1" type="ORF">PIB30_019964</name>
</gene>
<organism evidence="1 2">
    <name type="scientific">Stylosanthes scabra</name>
    <dbReference type="NCBI Taxonomy" id="79078"/>
    <lineage>
        <taxon>Eukaryota</taxon>
        <taxon>Viridiplantae</taxon>
        <taxon>Streptophyta</taxon>
        <taxon>Embryophyta</taxon>
        <taxon>Tracheophyta</taxon>
        <taxon>Spermatophyta</taxon>
        <taxon>Magnoliopsida</taxon>
        <taxon>eudicotyledons</taxon>
        <taxon>Gunneridae</taxon>
        <taxon>Pentapetalae</taxon>
        <taxon>rosids</taxon>
        <taxon>fabids</taxon>
        <taxon>Fabales</taxon>
        <taxon>Fabaceae</taxon>
        <taxon>Papilionoideae</taxon>
        <taxon>50 kb inversion clade</taxon>
        <taxon>dalbergioids sensu lato</taxon>
        <taxon>Dalbergieae</taxon>
        <taxon>Pterocarpus clade</taxon>
        <taxon>Stylosanthes</taxon>
    </lineage>
</organism>
<name>A0ABU6X6P1_9FABA</name>
<dbReference type="InterPro" id="IPR044824">
    <property type="entry name" value="MAIN-like"/>
</dbReference>
<dbReference type="PANTHER" id="PTHR46033">
    <property type="entry name" value="PROTEIN MAIN-LIKE 2"/>
    <property type="match status" value="1"/>
</dbReference>
<dbReference type="Proteomes" id="UP001341840">
    <property type="component" value="Unassembled WGS sequence"/>
</dbReference>
<protein>
    <recommendedName>
        <fullName evidence="3">Aminotransferase-like plant mobile domain-containing protein</fullName>
    </recommendedName>
</protein>
<evidence type="ECO:0000313" key="1">
    <source>
        <dbReference type="EMBL" id="MED6193491.1"/>
    </source>
</evidence>
<proteinExistence type="predicted"/>
<dbReference type="EMBL" id="JASCZI010211511">
    <property type="protein sequence ID" value="MED6193491.1"/>
    <property type="molecule type" value="Genomic_DNA"/>
</dbReference>
<sequence>MGLVPGDVRGAAQGGRSGCPTVTFSWLKSRFGELPDDASDELVVRHGKAYIWMLLSTSLFGDKTAARAHVYRSLCRAANRNVVHVAGPLDLLQSWIFWRFPILRPYSFDTFEWPLASR</sequence>